<protein>
    <recommendedName>
        <fullName evidence="3">TPR-like protein</fullName>
    </recommendedName>
</protein>
<gene>
    <name evidence="1" type="ORF">BU23DRAFT_636550</name>
</gene>
<dbReference type="PANTHER" id="PTHR46082:SF11">
    <property type="entry name" value="AAA+ ATPASE DOMAIN-CONTAINING PROTEIN-RELATED"/>
    <property type="match status" value="1"/>
</dbReference>
<accession>A0A6A5VSF2</accession>
<dbReference type="Gene3D" id="1.25.40.10">
    <property type="entry name" value="Tetratricopeptide repeat domain"/>
    <property type="match status" value="2"/>
</dbReference>
<keyword evidence="2" id="KW-1185">Reference proteome</keyword>
<evidence type="ECO:0008006" key="3">
    <source>
        <dbReference type="Google" id="ProtNLM"/>
    </source>
</evidence>
<reference evidence="1" key="1">
    <citation type="journal article" date="2020" name="Stud. Mycol.">
        <title>101 Dothideomycetes genomes: a test case for predicting lifestyles and emergence of pathogens.</title>
        <authorList>
            <person name="Haridas S."/>
            <person name="Albert R."/>
            <person name="Binder M."/>
            <person name="Bloem J."/>
            <person name="Labutti K."/>
            <person name="Salamov A."/>
            <person name="Andreopoulos B."/>
            <person name="Baker S."/>
            <person name="Barry K."/>
            <person name="Bills G."/>
            <person name="Bluhm B."/>
            <person name="Cannon C."/>
            <person name="Castanera R."/>
            <person name="Culley D."/>
            <person name="Daum C."/>
            <person name="Ezra D."/>
            <person name="Gonzalez J."/>
            <person name="Henrissat B."/>
            <person name="Kuo A."/>
            <person name="Liang C."/>
            <person name="Lipzen A."/>
            <person name="Lutzoni F."/>
            <person name="Magnuson J."/>
            <person name="Mondo S."/>
            <person name="Nolan M."/>
            <person name="Ohm R."/>
            <person name="Pangilinan J."/>
            <person name="Park H.-J."/>
            <person name="Ramirez L."/>
            <person name="Alfaro M."/>
            <person name="Sun H."/>
            <person name="Tritt A."/>
            <person name="Yoshinaga Y."/>
            <person name="Zwiers L.-H."/>
            <person name="Turgeon B."/>
            <person name="Goodwin S."/>
            <person name="Spatafora J."/>
            <person name="Crous P."/>
            <person name="Grigoriev I."/>
        </authorList>
    </citation>
    <scope>NUCLEOTIDE SEQUENCE</scope>
    <source>
        <strain evidence="1">CBS 107.79</strain>
    </source>
</reference>
<dbReference type="GO" id="GO:0043531">
    <property type="term" value="F:ADP binding"/>
    <property type="evidence" value="ECO:0007669"/>
    <property type="project" value="InterPro"/>
</dbReference>
<dbReference type="Gene3D" id="3.40.50.300">
    <property type="entry name" value="P-loop containing nucleotide triphosphate hydrolases"/>
    <property type="match status" value="1"/>
</dbReference>
<evidence type="ECO:0000313" key="1">
    <source>
        <dbReference type="EMBL" id="KAF1979519.1"/>
    </source>
</evidence>
<dbReference type="EMBL" id="ML976657">
    <property type="protein sequence ID" value="KAF1979519.1"/>
    <property type="molecule type" value="Genomic_DNA"/>
</dbReference>
<dbReference type="AlphaFoldDB" id="A0A6A5VSF2"/>
<dbReference type="PANTHER" id="PTHR46082">
    <property type="entry name" value="ATP/GTP-BINDING PROTEIN-RELATED"/>
    <property type="match status" value="1"/>
</dbReference>
<dbReference type="InterPro" id="IPR011990">
    <property type="entry name" value="TPR-like_helical_dom_sf"/>
</dbReference>
<dbReference type="OrthoDB" id="5086500at2759"/>
<dbReference type="InterPro" id="IPR027417">
    <property type="entry name" value="P-loop_NTPase"/>
</dbReference>
<proteinExistence type="predicted"/>
<organism evidence="1 2">
    <name type="scientific">Bimuria novae-zelandiae CBS 107.79</name>
    <dbReference type="NCBI Taxonomy" id="1447943"/>
    <lineage>
        <taxon>Eukaryota</taxon>
        <taxon>Fungi</taxon>
        <taxon>Dikarya</taxon>
        <taxon>Ascomycota</taxon>
        <taxon>Pezizomycotina</taxon>
        <taxon>Dothideomycetes</taxon>
        <taxon>Pleosporomycetidae</taxon>
        <taxon>Pleosporales</taxon>
        <taxon>Massarineae</taxon>
        <taxon>Didymosphaeriaceae</taxon>
        <taxon>Bimuria</taxon>
    </lineage>
</organism>
<dbReference type="SUPFAM" id="SSF52540">
    <property type="entry name" value="P-loop containing nucleoside triphosphate hydrolases"/>
    <property type="match status" value="1"/>
</dbReference>
<sequence>MADPVSLLAAGIGMSDVAFRVIKYLMDVKAASKIIEGDIESLINEVEGLMAIHHELEKEFYENVRNGVLGRKETMLWFNIGQTLKNGQKLTLKLEACVRQIYGDNPSVTGKRNALIKQHRRRNNSSVIGGVIRVVPPPAPRRTTLTTEGTSLGLLQHGRNINVHFDIPKPVDQCYTGRDKQAKQLKEWILGGKRQGNSSSRKDTSIKHKRFVIYGLSGSGKTQFCSKFAVDCREDFWGVFWVDGSSRERLKQTFAQNISRMEMVDMSEYAALHWLSSQVQPWLLIIDNADDADVALEDYFPRGDYGHILITTRDPMQRSYGTVGDRFFEFQGLANDEATCLLLKTAAMEQPWKPIDIKTAQNIAETLGYLPLAIIHAGRTVREGFCKLHSYLKYYDYQWQNTQRKRLKLNYDHVGIFATLEIAHAAIKNGTDETSQDALQLLNTFAFLYNQNIHFDILIKAVQFAERERTHQEVEIREEKMREGGTRPTWPALAKNALIFLLNQNGQSPPVLPSVVRDGRTSKDFDWYRLRARAALRKLEQFSLVTHIKRIDSYSLHPFVHKWARERPDMTIAEQSVWCGAAATLVSHCILLPPLGNTVEDEEIRRYLLPHVDHIRACQDSIDRRMQDLRFGRTKAFPGWWEPTFNREKAFMYAKFSTVYAQNGRWEEAKKLQLAVRDFTVEVYGMGHAATRSITLALAFTLQQLGELGDASSLQEGVLHASLTHVGAVSLEALTTKSKLGSSRRLQGRYHEARKLLQEATEDLEKHYGPIHEDTIDAKDELGLCIMAFGTVNSVKEARKLHIEAIDGMARVHGSHHLRTLKACENLCLTAVESGRQSQLAEAHKMMAEVLQLRKEKLGKEHGLTILGMINLSRVKGALADLEGVENLLQEALLLGERNYGPDHALVLWGRCLLAKTWAQQTRWLEAEQLLIAVTESQRTALQGAGKYHPDRLAALVELTAVYDALGRIEDCTKLADEALDGFSKLGLDEHPMAKRMRRMRSGA</sequence>
<dbReference type="InterPro" id="IPR053137">
    <property type="entry name" value="NLR-like"/>
</dbReference>
<dbReference type="Pfam" id="PF13374">
    <property type="entry name" value="TPR_10"/>
    <property type="match status" value="2"/>
</dbReference>
<evidence type="ECO:0000313" key="2">
    <source>
        <dbReference type="Proteomes" id="UP000800036"/>
    </source>
</evidence>
<dbReference type="SUPFAM" id="SSF48452">
    <property type="entry name" value="TPR-like"/>
    <property type="match status" value="2"/>
</dbReference>
<name>A0A6A5VSF2_9PLEO</name>
<dbReference type="Proteomes" id="UP000800036">
    <property type="component" value="Unassembled WGS sequence"/>
</dbReference>